<evidence type="ECO:0000256" key="2">
    <source>
        <dbReference type="SAM" id="MobiDB-lite"/>
    </source>
</evidence>
<proteinExistence type="inferred from homology"/>
<evidence type="ECO:0000313" key="3">
    <source>
        <dbReference type="EMBL" id="CAD6224597.1"/>
    </source>
</evidence>
<dbReference type="InterPro" id="IPR002528">
    <property type="entry name" value="MATE_fam"/>
</dbReference>
<reference evidence="3" key="1">
    <citation type="submission" date="2020-10" db="EMBL/GenBank/DDBJ databases">
        <authorList>
            <person name="Han B."/>
            <person name="Lu T."/>
            <person name="Zhao Q."/>
            <person name="Huang X."/>
            <person name="Zhao Y."/>
        </authorList>
    </citation>
    <scope>NUCLEOTIDE SEQUENCE</scope>
</reference>
<protein>
    <submittedName>
        <fullName evidence="3">Uncharacterized protein</fullName>
    </submittedName>
</protein>
<comment type="caution">
    <text evidence="3">The sequence shown here is derived from an EMBL/GenBank/DDBJ whole genome shotgun (WGS) entry which is preliminary data.</text>
</comment>
<dbReference type="Proteomes" id="UP000604825">
    <property type="component" value="Unassembled WGS sequence"/>
</dbReference>
<feature type="region of interest" description="Disordered" evidence="2">
    <location>
        <begin position="1"/>
        <end position="24"/>
    </location>
</feature>
<gene>
    <name evidence="3" type="ORF">NCGR_LOCUS16865</name>
</gene>
<dbReference type="EMBL" id="CAJGYO010000004">
    <property type="protein sequence ID" value="CAD6224597.1"/>
    <property type="molecule type" value="Genomic_DNA"/>
</dbReference>
<comment type="similarity">
    <text evidence="1">Belongs to the multi antimicrobial extrusion (MATE) (TC 2.A.66.1) family.</text>
</comment>
<evidence type="ECO:0000313" key="4">
    <source>
        <dbReference type="Proteomes" id="UP000604825"/>
    </source>
</evidence>
<dbReference type="AlphaFoldDB" id="A0A811NBZ6"/>
<dbReference type="Pfam" id="PF01554">
    <property type="entry name" value="MatE"/>
    <property type="match status" value="1"/>
</dbReference>
<dbReference type="OrthoDB" id="783419at2759"/>
<keyword evidence="4" id="KW-1185">Reference proteome</keyword>
<accession>A0A811NBZ6</accession>
<sequence>MESQSDVPLLPKLPRPPAEKRGGGKIIQGHLAREVWEESKKLGEVVGPAVFMNLVFSSMNLVSQSFAGHLGDLDLAAFSIANTVVDGFNFAMLVCAYRLQTLLLLPSYICSLVVMCEIQI</sequence>
<name>A0A811NBZ6_9POAL</name>
<dbReference type="GO" id="GO:0016020">
    <property type="term" value="C:membrane"/>
    <property type="evidence" value="ECO:0007669"/>
    <property type="project" value="InterPro"/>
</dbReference>
<dbReference type="GO" id="GO:0042910">
    <property type="term" value="F:xenobiotic transmembrane transporter activity"/>
    <property type="evidence" value="ECO:0007669"/>
    <property type="project" value="InterPro"/>
</dbReference>
<organism evidence="3 4">
    <name type="scientific">Miscanthus lutarioriparius</name>
    <dbReference type="NCBI Taxonomy" id="422564"/>
    <lineage>
        <taxon>Eukaryota</taxon>
        <taxon>Viridiplantae</taxon>
        <taxon>Streptophyta</taxon>
        <taxon>Embryophyta</taxon>
        <taxon>Tracheophyta</taxon>
        <taxon>Spermatophyta</taxon>
        <taxon>Magnoliopsida</taxon>
        <taxon>Liliopsida</taxon>
        <taxon>Poales</taxon>
        <taxon>Poaceae</taxon>
        <taxon>PACMAD clade</taxon>
        <taxon>Panicoideae</taxon>
        <taxon>Andropogonodae</taxon>
        <taxon>Andropogoneae</taxon>
        <taxon>Saccharinae</taxon>
        <taxon>Miscanthus</taxon>
    </lineage>
</organism>
<evidence type="ECO:0000256" key="1">
    <source>
        <dbReference type="ARBA" id="ARBA00010199"/>
    </source>
</evidence>
<dbReference type="GO" id="GO:0015297">
    <property type="term" value="F:antiporter activity"/>
    <property type="evidence" value="ECO:0007669"/>
    <property type="project" value="InterPro"/>
</dbReference>